<dbReference type="Pfam" id="PF20684">
    <property type="entry name" value="Fung_rhodopsin"/>
    <property type="match status" value="1"/>
</dbReference>
<feature type="transmembrane region" description="Helical" evidence="6">
    <location>
        <begin position="96"/>
        <end position="115"/>
    </location>
</feature>
<feature type="domain" description="Rhodopsin" evidence="7">
    <location>
        <begin position="40"/>
        <end position="277"/>
    </location>
</feature>
<dbReference type="PANTHER" id="PTHR33048">
    <property type="entry name" value="PTH11-LIKE INTEGRAL MEMBRANE PROTEIN (AFU_ORTHOLOGUE AFUA_5G11245)"/>
    <property type="match status" value="1"/>
</dbReference>
<feature type="transmembrane region" description="Helical" evidence="6">
    <location>
        <begin position="56"/>
        <end position="76"/>
    </location>
</feature>
<dbReference type="PANTHER" id="PTHR33048:SF47">
    <property type="entry name" value="INTEGRAL MEMBRANE PROTEIN-RELATED"/>
    <property type="match status" value="1"/>
</dbReference>
<feature type="transmembrane region" description="Helical" evidence="6">
    <location>
        <begin position="254"/>
        <end position="280"/>
    </location>
</feature>
<keyword evidence="4 6" id="KW-0472">Membrane</keyword>
<evidence type="ECO:0000313" key="8">
    <source>
        <dbReference type="EMBL" id="KAL1874337.1"/>
    </source>
</evidence>
<evidence type="ECO:0000256" key="2">
    <source>
        <dbReference type="ARBA" id="ARBA00022692"/>
    </source>
</evidence>
<evidence type="ECO:0000256" key="1">
    <source>
        <dbReference type="ARBA" id="ARBA00004141"/>
    </source>
</evidence>
<evidence type="ECO:0000256" key="5">
    <source>
        <dbReference type="ARBA" id="ARBA00038359"/>
    </source>
</evidence>
<dbReference type="Proteomes" id="UP001583177">
    <property type="component" value="Unassembled WGS sequence"/>
</dbReference>
<name>A0ABR3XEF6_9PEZI</name>
<comment type="similarity">
    <text evidence="5">Belongs to the SAT4 family.</text>
</comment>
<evidence type="ECO:0000259" key="7">
    <source>
        <dbReference type="Pfam" id="PF20684"/>
    </source>
</evidence>
<dbReference type="EMBL" id="JAWRVE010000023">
    <property type="protein sequence ID" value="KAL1874337.1"/>
    <property type="molecule type" value="Genomic_DNA"/>
</dbReference>
<comment type="caution">
    <text evidence="8">The sequence shown here is derived from an EMBL/GenBank/DDBJ whole genome shotgun (WGS) entry which is preliminary data.</text>
</comment>
<dbReference type="InterPro" id="IPR052337">
    <property type="entry name" value="SAT4-like"/>
</dbReference>
<evidence type="ECO:0000256" key="3">
    <source>
        <dbReference type="ARBA" id="ARBA00022989"/>
    </source>
</evidence>
<accession>A0ABR3XEF6</accession>
<feature type="transmembrane region" description="Helical" evidence="6">
    <location>
        <begin position="135"/>
        <end position="157"/>
    </location>
</feature>
<keyword evidence="2 6" id="KW-0812">Transmembrane</keyword>
<keyword evidence="9" id="KW-1185">Reference proteome</keyword>
<evidence type="ECO:0000313" key="9">
    <source>
        <dbReference type="Proteomes" id="UP001583177"/>
    </source>
</evidence>
<organism evidence="8 9">
    <name type="scientific">Diaporthe australafricana</name>
    <dbReference type="NCBI Taxonomy" id="127596"/>
    <lineage>
        <taxon>Eukaryota</taxon>
        <taxon>Fungi</taxon>
        <taxon>Dikarya</taxon>
        <taxon>Ascomycota</taxon>
        <taxon>Pezizomycotina</taxon>
        <taxon>Sordariomycetes</taxon>
        <taxon>Sordariomycetidae</taxon>
        <taxon>Diaporthales</taxon>
        <taxon>Diaporthaceae</taxon>
        <taxon>Diaporthe</taxon>
    </lineage>
</organism>
<evidence type="ECO:0000256" key="4">
    <source>
        <dbReference type="ARBA" id="ARBA00023136"/>
    </source>
</evidence>
<protein>
    <recommendedName>
        <fullName evidence="7">Rhodopsin domain-containing protein</fullName>
    </recommendedName>
</protein>
<proteinExistence type="inferred from homology"/>
<dbReference type="InterPro" id="IPR049326">
    <property type="entry name" value="Rhodopsin_dom_fungi"/>
</dbReference>
<gene>
    <name evidence="8" type="ORF">Daus18300_003701</name>
</gene>
<keyword evidence="3 6" id="KW-1133">Transmembrane helix</keyword>
<feature type="transmembrane region" description="Helical" evidence="6">
    <location>
        <begin position="20"/>
        <end position="44"/>
    </location>
</feature>
<feature type="transmembrane region" description="Helical" evidence="6">
    <location>
        <begin position="216"/>
        <end position="234"/>
    </location>
</feature>
<comment type="subcellular location">
    <subcellularLocation>
        <location evidence="1">Membrane</location>
        <topology evidence="1">Multi-pass membrane protein</topology>
    </subcellularLocation>
</comment>
<reference evidence="8 9" key="1">
    <citation type="journal article" date="2024" name="IMA Fungus">
        <title>IMA Genome - F19 : A genome assembly and annotation guide to empower mycologists, including annotated draft genome sequences of Ceratocystis pirilliformis, Diaporthe australafricana, Fusarium ophioides, Paecilomyces lecythidis, and Sporothrix stenoceras.</title>
        <authorList>
            <person name="Aylward J."/>
            <person name="Wilson A.M."/>
            <person name="Visagie C.M."/>
            <person name="Spraker J."/>
            <person name="Barnes I."/>
            <person name="Buitendag C."/>
            <person name="Ceriani C."/>
            <person name="Del Mar Angel L."/>
            <person name="du Plessis D."/>
            <person name="Fuchs T."/>
            <person name="Gasser K."/>
            <person name="Kramer D."/>
            <person name="Li W."/>
            <person name="Munsamy K."/>
            <person name="Piso A."/>
            <person name="Price J.L."/>
            <person name="Sonnekus B."/>
            <person name="Thomas C."/>
            <person name="van der Nest A."/>
            <person name="van Dijk A."/>
            <person name="van Heerden A."/>
            <person name="van Vuuren N."/>
            <person name="Yilmaz N."/>
            <person name="Duong T.A."/>
            <person name="van der Merwe N.A."/>
            <person name="Wingfield M.J."/>
            <person name="Wingfield B.D."/>
        </authorList>
    </citation>
    <scope>NUCLEOTIDE SEQUENCE [LARGE SCALE GENOMIC DNA]</scope>
    <source>
        <strain evidence="8 9">CMW 18300</strain>
    </source>
</reference>
<sequence length="382" mass="43039">MSAEQGPLVSDQTSWQATRPLVRAAISVIVVDTVIVAAKTFSRLGIAKLRFWWDDFWIIVGYCLLMPICAMGIAMVKVEVAWSNEDRIILNLEENAILLKFIFALLQFLLASYAATRFSILTLYLRIFSDKRLRIAIWAVTAFVTLQWLAFAITSIFQCTPVNHFWDRSVEGTCVDVDRFYRSVTPFNLVVDIALVLMPLPTVWRLKATKTRKWALTLLFGIGMAALVASAIRLSVYQKHTAKYIAPSYTNVMILWLVIEPSIYLIAACLPAMHHIIAAAMPRKFANWMSDRMARISRLQSTVLGRTKTGVSMTSDSRGLTDDTEMALELGAGIPNKARVEVVPDEQKVITDPWMENQGIVVTTDIKVEVSQEDRIERVIGF</sequence>
<evidence type="ECO:0000256" key="6">
    <source>
        <dbReference type="SAM" id="Phobius"/>
    </source>
</evidence>